<feature type="compositionally biased region" description="Basic and acidic residues" evidence="7">
    <location>
        <begin position="670"/>
        <end position="682"/>
    </location>
</feature>
<keyword evidence="3" id="KW-0677">Repeat</keyword>
<dbReference type="FunFam" id="1.25.40.10:FF:000064">
    <property type="entry name" value="Putative pre-mrna-processing factor 39"/>
    <property type="match status" value="1"/>
</dbReference>
<dbReference type="Pfam" id="PF23241">
    <property type="entry name" value="HAT_PRP39_C"/>
    <property type="match status" value="1"/>
</dbReference>
<evidence type="ECO:0000256" key="6">
    <source>
        <dbReference type="ARBA" id="ARBA00038019"/>
    </source>
</evidence>
<dbReference type="OrthoDB" id="10265668at2759"/>
<evidence type="ECO:0000256" key="2">
    <source>
        <dbReference type="ARBA" id="ARBA00022664"/>
    </source>
</evidence>
<feature type="region of interest" description="Disordered" evidence="7">
    <location>
        <begin position="546"/>
        <end position="685"/>
    </location>
</feature>
<dbReference type="EMBL" id="NBSK02000007">
    <property type="protein sequence ID" value="KAJ0198004.1"/>
    <property type="molecule type" value="Genomic_DNA"/>
</dbReference>
<proteinExistence type="inferred from homology"/>
<dbReference type="SMART" id="SM00386">
    <property type="entry name" value="HAT"/>
    <property type="match status" value="5"/>
</dbReference>
<evidence type="ECO:0000256" key="4">
    <source>
        <dbReference type="ARBA" id="ARBA00023187"/>
    </source>
</evidence>
<evidence type="ECO:0000256" key="1">
    <source>
        <dbReference type="ARBA" id="ARBA00004123"/>
    </source>
</evidence>
<dbReference type="AlphaFoldDB" id="A0A9R1X4Y6"/>
<keyword evidence="9" id="KW-1185">Reference proteome</keyword>
<dbReference type="PANTHER" id="PTHR17204">
    <property type="entry name" value="PRE-MRNA PROCESSING PROTEIN PRP39-RELATED"/>
    <property type="match status" value="1"/>
</dbReference>
<dbReference type="GO" id="GO:0071004">
    <property type="term" value="C:U2-type prespliceosome"/>
    <property type="evidence" value="ECO:0000318"/>
    <property type="project" value="GO_Central"/>
</dbReference>
<dbReference type="InterPro" id="IPR011990">
    <property type="entry name" value="TPR-like_helical_dom_sf"/>
</dbReference>
<dbReference type="Gene3D" id="1.25.40.10">
    <property type="entry name" value="Tetratricopeptide repeat domain"/>
    <property type="match status" value="2"/>
</dbReference>
<dbReference type="GO" id="GO:0005685">
    <property type="term" value="C:U1 snRNP"/>
    <property type="evidence" value="ECO:0000318"/>
    <property type="project" value="GO_Central"/>
</dbReference>
<feature type="compositionally biased region" description="Polar residues" evidence="7">
    <location>
        <begin position="635"/>
        <end position="648"/>
    </location>
</feature>
<evidence type="ECO:0000313" key="8">
    <source>
        <dbReference type="EMBL" id="KAJ0198004.1"/>
    </source>
</evidence>
<dbReference type="GO" id="GO:0000243">
    <property type="term" value="C:commitment complex"/>
    <property type="evidence" value="ECO:0000318"/>
    <property type="project" value="GO_Central"/>
</dbReference>
<feature type="compositionally biased region" description="Low complexity" evidence="7">
    <location>
        <begin position="831"/>
        <end position="842"/>
    </location>
</feature>
<dbReference type="InterPro" id="IPR003107">
    <property type="entry name" value="HAT"/>
</dbReference>
<accession>A0A9R1X4Y6</accession>
<reference evidence="8 9" key="1">
    <citation type="journal article" date="2017" name="Nat. Commun.">
        <title>Genome assembly with in vitro proximity ligation data and whole-genome triplication in lettuce.</title>
        <authorList>
            <person name="Reyes-Chin-Wo S."/>
            <person name="Wang Z."/>
            <person name="Yang X."/>
            <person name="Kozik A."/>
            <person name="Arikit S."/>
            <person name="Song C."/>
            <person name="Xia L."/>
            <person name="Froenicke L."/>
            <person name="Lavelle D.O."/>
            <person name="Truco M.J."/>
            <person name="Xia R."/>
            <person name="Zhu S."/>
            <person name="Xu C."/>
            <person name="Xu H."/>
            <person name="Xu X."/>
            <person name="Cox K."/>
            <person name="Korf I."/>
            <person name="Meyers B.C."/>
            <person name="Michelmore R.W."/>
        </authorList>
    </citation>
    <scope>NUCLEOTIDE SEQUENCE [LARGE SCALE GENOMIC DNA]</scope>
    <source>
        <strain evidence="9">cv. Salinas</strain>
        <tissue evidence="8">Seedlings</tissue>
    </source>
</reference>
<gene>
    <name evidence="8" type="ORF">LSAT_V11C700355170</name>
</gene>
<comment type="subcellular location">
    <subcellularLocation>
        <location evidence="1">Nucleus</location>
    </subcellularLocation>
</comment>
<keyword evidence="5" id="KW-0539">Nucleus</keyword>
<dbReference type="SUPFAM" id="SSF48452">
    <property type="entry name" value="TPR-like"/>
    <property type="match status" value="2"/>
</dbReference>
<comment type="similarity">
    <text evidence="6">Belongs to the PRP39 family.</text>
</comment>
<feature type="compositionally biased region" description="Polar residues" evidence="7">
    <location>
        <begin position="819"/>
        <end position="830"/>
    </location>
</feature>
<dbReference type="FunFam" id="1.25.40.10:FF:000159">
    <property type="entry name" value="Tetratricopeptide repeat (TPR)-like superfamily protein"/>
    <property type="match status" value="1"/>
</dbReference>
<feature type="region of interest" description="Disordered" evidence="7">
    <location>
        <begin position="814"/>
        <end position="850"/>
    </location>
</feature>
<evidence type="ECO:0000256" key="5">
    <source>
        <dbReference type="ARBA" id="ARBA00023242"/>
    </source>
</evidence>
<dbReference type="Pfam" id="PF23240">
    <property type="entry name" value="HAT_PRP39_N"/>
    <property type="match status" value="1"/>
</dbReference>
<sequence>MDLQVLADAADGLSAMETVPEAIGSPEEDYEIADSDSLDFDSWTSLISEIEKTNSDNIKAISSVYESFLSQFPLCHEYWKRYADHMTRLSTMEKAVKIFECAVESATYSVGLWVDYCSFSMLAFEDPHDVRRIFERGLSFVGKDFLSQKLWDVYIRFELSQQQWTFLAHILIRALKFPTKSLHKYYDNFKEFAAFVEEDMSCSKSRNLEPYTDDSTIEFATSDDKILNTIKKLQHSSSVEQRSKALNKLLTIGEGYYRKSCKLHEEIDYFENYMERDFFHVEPLEDEELENWHNYLDFIEKQEDFDWAVKVYERCLIPCANYPEFWMRYVEFMESKGGREIAKFALERSTRVFLKDVSEVHIFNARYREKIGDIEGARAAFQLCDTSESDSSFIETAIKEANMEKRLGNLDTALDIYKKALKMAAEKEKMHIIPILYIHFFRLKYLITSSADAAMNLLIAGVQQVPHSRLLLEELINFAMTHEGSRHLKKMDRIMATTITCESESLSSKDREDLSNLYLKFVDHCGTTNDIKKAWNRHIKSFPRLIRRPTSSHKQPRETQPSVAHSIDHFAPTSPDKNPTNQEHGVISEPKTNELQISQKSDQNTTNEAEMLEKAVSSEKEPNPIALKDSPPPATANQNSSPVTGTTSNHHETEKSSSHQQNTENPNPTKENKGIEPVEPEPHAQPVQPMVQYPVQSTEPPGLGGQNTQAYNQMCQYQYQQNHNQQQWLQMQQSYVMPPEPQRLPPQQQAYVQQQYQLYQQQEQYQQYWYQMYQQQQQQQGYINMQQYQQGQVQGMMPPNTGFDQYTQQVGPRVPINIASPTNPHQSSHGASSHPAKSARSSSLERTLHT</sequence>
<dbReference type="GO" id="GO:0000395">
    <property type="term" value="P:mRNA 5'-splice site recognition"/>
    <property type="evidence" value="ECO:0000318"/>
    <property type="project" value="GO_Central"/>
</dbReference>
<dbReference type="PANTHER" id="PTHR17204:SF26">
    <property type="entry name" value="PRE-MRNA-PROCESSING FACTOR 39-2"/>
    <property type="match status" value="1"/>
</dbReference>
<comment type="caution">
    <text evidence="8">The sequence shown here is derived from an EMBL/GenBank/DDBJ whole genome shotgun (WGS) entry which is preliminary data.</text>
</comment>
<dbReference type="Proteomes" id="UP000235145">
    <property type="component" value="Unassembled WGS sequence"/>
</dbReference>
<evidence type="ECO:0000256" key="3">
    <source>
        <dbReference type="ARBA" id="ARBA00022737"/>
    </source>
</evidence>
<name>A0A9R1X4Y6_LACSA</name>
<evidence type="ECO:0000313" key="9">
    <source>
        <dbReference type="Proteomes" id="UP000235145"/>
    </source>
</evidence>
<keyword evidence="2" id="KW-0507">mRNA processing</keyword>
<feature type="compositionally biased region" description="Polar residues" evidence="7">
    <location>
        <begin position="593"/>
        <end position="608"/>
    </location>
</feature>
<feature type="compositionally biased region" description="Polar residues" evidence="7">
    <location>
        <begin position="658"/>
        <end position="669"/>
    </location>
</feature>
<dbReference type="InterPro" id="IPR059164">
    <property type="entry name" value="HAT_PRP39_C"/>
</dbReference>
<organism evidence="8 9">
    <name type="scientific">Lactuca sativa</name>
    <name type="common">Garden lettuce</name>
    <dbReference type="NCBI Taxonomy" id="4236"/>
    <lineage>
        <taxon>Eukaryota</taxon>
        <taxon>Viridiplantae</taxon>
        <taxon>Streptophyta</taxon>
        <taxon>Embryophyta</taxon>
        <taxon>Tracheophyta</taxon>
        <taxon>Spermatophyta</taxon>
        <taxon>Magnoliopsida</taxon>
        <taxon>eudicotyledons</taxon>
        <taxon>Gunneridae</taxon>
        <taxon>Pentapetalae</taxon>
        <taxon>asterids</taxon>
        <taxon>campanulids</taxon>
        <taxon>Asterales</taxon>
        <taxon>Asteraceae</taxon>
        <taxon>Cichorioideae</taxon>
        <taxon>Cichorieae</taxon>
        <taxon>Lactucinae</taxon>
        <taxon>Lactuca</taxon>
    </lineage>
</organism>
<protein>
    <recommendedName>
        <fullName evidence="10">Suppressor of forked domain-containing protein</fullName>
    </recommendedName>
</protein>
<evidence type="ECO:0008006" key="10">
    <source>
        <dbReference type="Google" id="ProtNLM"/>
    </source>
</evidence>
<feature type="compositionally biased region" description="Basic and acidic residues" evidence="7">
    <location>
        <begin position="611"/>
        <end position="622"/>
    </location>
</feature>
<evidence type="ECO:0000256" key="7">
    <source>
        <dbReference type="SAM" id="MobiDB-lite"/>
    </source>
</evidence>
<keyword evidence="4" id="KW-0508">mRNA splicing</keyword>